<evidence type="ECO:0000256" key="1">
    <source>
        <dbReference type="SAM" id="MobiDB-lite"/>
    </source>
</evidence>
<feature type="region of interest" description="Disordered" evidence="1">
    <location>
        <begin position="355"/>
        <end position="374"/>
    </location>
</feature>
<dbReference type="AlphaFoldDB" id="A0A3L6DMQ7"/>
<dbReference type="Pfam" id="PF04424">
    <property type="entry name" value="MINDY_DUB"/>
    <property type="match status" value="1"/>
</dbReference>
<dbReference type="InterPro" id="IPR007518">
    <property type="entry name" value="MINDY"/>
</dbReference>
<sequence length="394" mass="45183">MPKKLAPTIPLAFLWIAATGRKSTVSRYKVVKFDLSKTIQSEKFEDRRTWGIFVEGRNAVSILVAINNVSTFIHGRNLDWRCVDTFDEQYMKDKIRSLITDRQRLSQIHKEVQSIPEDDMKAFFDVISNIRKFTLSPRLAGPSAFEVNQPYMLLCHLFTPVFHGWVVCPESSSYDAIKGFTRDELIQYCNALIALEGESDNVRVIRDLLNDSDQLLTAYGFDCLVQEMRDDKFGLIFWRSRYDVIHKHDGDLFLLVSDERVRSEMPQATWMLFEQSPESSIYFTSEYLPVENQHSIDRAREWHQQKTSSSLETVKKAKKKRKNKKSAMASKEIPEQGGPNVEDVVVAVSISAELRNEGQPTTREMDNPKQGGLNVEDVVAAVSVSDEPTREIFN</sequence>
<comment type="caution">
    <text evidence="4">The sequence shown here is derived from an EMBL/GenBank/DDBJ whole genome shotgun (WGS) entry which is preliminary data.</text>
</comment>
<protein>
    <recommendedName>
        <fullName evidence="3">MINDY deubiquitinase domain-containing protein</fullName>
    </recommendedName>
</protein>
<feature type="signal peptide" evidence="2">
    <location>
        <begin position="1"/>
        <end position="20"/>
    </location>
</feature>
<feature type="domain" description="MINDY deubiquitinase" evidence="3">
    <location>
        <begin position="47"/>
        <end position="286"/>
    </location>
</feature>
<keyword evidence="2" id="KW-0732">Signal</keyword>
<dbReference type="Proteomes" id="UP000251960">
    <property type="component" value="Chromosome 8"/>
</dbReference>
<dbReference type="GO" id="GO:0004843">
    <property type="term" value="F:cysteine-type deubiquitinase activity"/>
    <property type="evidence" value="ECO:0007669"/>
    <property type="project" value="InterPro"/>
</dbReference>
<feature type="compositionally biased region" description="Basic residues" evidence="1">
    <location>
        <begin position="316"/>
        <end position="325"/>
    </location>
</feature>
<organism evidence="4">
    <name type="scientific">Zea mays</name>
    <name type="common">Maize</name>
    <dbReference type="NCBI Taxonomy" id="4577"/>
    <lineage>
        <taxon>Eukaryota</taxon>
        <taxon>Viridiplantae</taxon>
        <taxon>Streptophyta</taxon>
        <taxon>Embryophyta</taxon>
        <taxon>Tracheophyta</taxon>
        <taxon>Spermatophyta</taxon>
        <taxon>Magnoliopsida</taxon>
        <taxon>Liliopsida</taxon>
        <taxon>Poales</taxon>
        <taxon>Poaceae</taxon>
        <taxon>PACMAD clade</taxon>
        <taxon>Panicoideae</taxon>
        <taxon>Andropogonodae</taxon>
        <taxon>Andropogoneae</taxon>
        <taxon>Tripsacinae</taxon>
        <taxon>Zea</taxon>
    </lineage>
</organism>
<evidence type="ECO:0000256" key="2">
    <source>
        <dbReference type="SAM" id="SignalP"/>
    </source>
</evidence>
<dbReference type="GO" id="GO:1990380">
    <property type="term" value="F:K48-linked deubiquitinase activity"/>
    <property type="evidence" value="ECO:0007669"/>
    <property type="project" value="InterPro"/>
</dbReference>
<evidence type="ECO:0000259" key="3">
    <source>
        <dbReference type="Pfam" id="PF04424"/>
    </source>
</evidence>
<dbReference type="PANTHER" id="PTHR18063">
    <property type="entry name" value="NF-E2 INDUCIBLE PROTEIN"/>
    <property type="match status" value="1"/>
</dbReference>
<name>A0A3L6DMQ7_MAIZE</name>
<proteinExistence type="predicted"/>
<dbReference type="PANTHER" id="PTHR18063:SF6">
    <property type="entry name" value="UBIQUITIN CARBOXYL-TERMINAL HYDROLASE"/>
    <property type="match status" value="1"/>
</dbReference>
<dbReference type="ExpressionAtlas" id="A0A3L6DMQ7">
    <property type="expression patterns" value="baseline"/>
</dbReference>
<dbReference type="EMBL" id="NCVQ01000009">
    <property type="protein sequence ID" value="PWZ09628.1"/>
    <property type="molecule type" value="Genomic_DNA"/>
</dbReference>
<evidence type="ECO:0000313" key="4">
    <source>
        <dbReference type="EMBL" id="PWZ09628.1"/>
    </source>
</evidence>
<reference evidence="4" key="1">
    <citation type="journal article" date="2018" name="Nat. Genet.">
        <title>Extensive intraspecific gene order and gene structural variations between Mo17 and other maize genomes.</title>
        <authorList>
            <person name="Sun S."/>
            <person name="Zhou Y."/>
            <person name="Chen J."/>
            <person name="Shi J."/>
            <person name="Zhao H."/>
            <person name="Zhao H."/>
            <person name="Song W."/>
            <person name="Zhang M."/>
            <person name="Cui Y."/>
            <person name="Dong X."/>
            <person name="Liu H."/>
            <person name="Ma X."/>
            <person name="Jiao Y."/>
            <person name="Wang B."/>
            <person name="Wei X."/>
            <person name="Stein J.C."/>
            <person name="Glaubitz J.C."/>
            <person name="Lu F."/>
            <person name="Yu G."/>
            <person name="Liang C."/>
            <person name="Fengler K."/>
            <person name="Li B."/>
            <person name="Rafalski A."/>
            <person name="Schnable P.S."/>
            <person name="Ware D.H."/>
            <person name="Buckler E.S."/>
            <person name="Lai J."/>
        </authorList>
    </citation>
    <scope>NUCLEOTIDE SEQUENCE [LARGE SCALE GENOMIC DNA]</scope>
    <source>
        <tissue evidence="4">Seedling</tissue>
    </source>
</reference>
<accession>A0A3L6DMQ7</accession>
<feature type="chain" id="PRO_5018056836" description="MINDY deubiquitinase domain-containing protein" evidence="2">
    <location>
        <begin position="21"/>
        <end position="394"/>
    </location>
</feature>
<feature type="region of interest" description="Disordered" evidence="1">
    <location>
        <begin position="301"/>
        <end position="340"/>
    </location>
</feature>
<dbReference type="InterPro" id="IPR033979">
    <property type="entry name" value="MINDY_domain"/>
</dbReference>
<gene>
    <name evidence="4" type="ORF">Zm00014a_034983</name>
</gene>